<protein>
    <submittedName>
        <fullName evidence="7">CidA/LrgA family protein</fullName>
    </submittedName>
</protein>
<comment type="caution">
    <text evidence="7">The sequence shown here is derived from an EMBL/GenBank/DDBJ whole genome shotgun (WGS) entry which is preliminary data.</text>
</comment>
<dbReference type="Proteomes" id="UP001500339">
    <property type="component" value="Unassembled WGS sequence"/>
</dbReference>
<proteinExistence type="predicted"/>
<evidence type="ECO:0000256" key="3">
    <source>
        <dbReference type="ARBA" id="ARBA00022692"/>
    </source>
</evidence>
<dbReference type="PANTHER" id="PTHR33931">
    <property type="entry name" value="HOLIN-LIKE PROTEIN CIDA-RELATED"/>
    <property type="match status" value="1"/>
</dbReference>
<feature type="transmembrane region" description="Helical" evidence="6">
    <location>
        <begin position="87"/>
        <end position="111"/>
    </location>
</feature>
<feature type="transmembrane region" description="Helical" evidence="6">
    <location>
        <begin position="59"/>
        <end position="81"/>
    </location>
</feature>
<keyword evidence="4 6" id="KW-1133">Transmembrane helix</keyword>
<reference evidence="7 8" key="1">
    <citation type="journal article" date="2019" name="Int. J. Syst. Evol. Microbiol.">
        <title>The Global Catalogue of Microorganisms (GCM) 10K type strain sequencing project: providing services to taxonomists for standard genome sequencing and annotation.</title>
        <authorList>
            <consortium name="The Broad Institute Genomics Platform"/>
            <consortium name="The Broad Institute Genome Sequencing Center for Infectious Disease"/>
            <person name="Wu L."/>
            <person name="Ma J."/>
        </authorList>
    </citation>
    <scope>NUCLEOTIDE SEQUENCE [LARGE SCALE GENOMIC DNA]</scope>
    <source>
        <strain evidence="7 8">JCM 1405</strain>
    </source>
</reference>
<keyword evidence="8" id="KW-1185">Reference proteome</keyword>
<sequence length="117" mass="13147">MKLLRQLGIILVLCLLGELINLIFHTPIPGNVLGMLLLFLALSLNIIKINMVDKLSDFLLDHLSFFFIPAGVGIISALPILNGKWVAFLSVIFISSIITMVVTGWTIQLYVRRKHYK</sequence>
<keyword evidence="5 6" id="KW-0472">Membrane</keyword>
<dbReference type="PANTHER" id="PTHR33931:SF2">
    <property type="entry name" value="HOLIN-LIKE PROTEIN CIDA"/>
    <property type="match status" value="1"/>
</dbReference>
<accession>A0ABN1IUZ7</accession>
<keyword evidence="2" id="KW-1003">Cell membrane</keyword>
<organism evidence="7 8">
    <name type="scientific">Clostridium malenominatum</name>
    <dbReference type="NCBI Taxonomy" id="1539"/>
    <lineage>
        <taxon>Bacteria</taxon>
        <taxon>Bacillati</taxon>
        <taxon>Bacillota</taxon>
        <taxon>Clostridia</taxon>
        <taxon>Eubacteriales</taxon>
        <taxon>Clostridiaceae</taxon>
        <taxon>Clostridium</taxon>
    </lineage>
</organism>
<name>A0ABN1IUZ7_9CLOT</name>
<evidence type="ECO:0000313" key="8">
    <source>
        <dbReference type="Proteomes" id="UP001500339"/>
    </source>
</evidence>
<dbReference type="InterPro" id="IPR005538">
    <property type="entry name" value="LrgA/CidA"/>
</dbReference>
<keyword evidence="3 6" id="KW-0812">Transmembrane</keyword>
<evidence type="ECO:0000256" key="2">
    <source>
        <dbReference type="ARBA" id="ARBA00022475"/>
    </source>
</evidence>
<comment type="subcellular location">
    <subcellularLocation>
        <location evidence="1">Cell membrane</location>
        <topology evidence="1">Multi-pass membrane protein</topology>
    </subcellularLocation>
</comment>
<dbReference type="Pfam" id="PF03788">
    <property type="entry name" value="LrgA"/>
    <property type="match status" value="1"/>
</dbReference>
<feature type="transmembrane region" description="Helical" evidence="6">
    <location>
        <begin position="7"/>
        <end position="24"/>
    </location>
</feature>
<dbReference type="EMBL" id="BAAACF010000001">
    <property type="protein sequence ID" value="GAA0721686.1"/>
    <property type="molecule type" value="Genomic_DNA"/>
</dbReference>
<feature type="transmembrane region" description="Helical" evidence="6">
    <location>
        <begin position="30"/>
        <end position="47"/>
    </location>
</feature>
<evidence type="ECO:0000256" key="6">
    <source>
        <dbReference type="SAM" id="Phobius"/>
    </source>
</evidence>
<evidence type="ECO:0000256" key="1">
    <source>
        <dbReference type="ARBA" id="ARBA00004651"/>
    </source>
</evidence>
<evidence type="ECO:0000256" key="4">
    <source>
        <dbReference type="ARBA" id="ARBA00022989"/>
    </source>
</evidence>
<evidence type="ECO:0000313" key="7">
    <source>
        <dbReference type="EMBL" id="GAA0721686.1"/>
    </source>
</evidence>
<evidence type="ECO:0000256" key="5">
    <source>
        <dbReference type="ARBA" id="ARBA00023136"/>
    </source>
</evidence>
<dbReference type="RefSeq" id="WP_343767858.1">
    <property type="nucleotide sequence ID" value="NZ_BAAACF010000001.1"/>
</dbReference>
<gene>
    <name evidence="7" type="ORF">GCM10008905_12360</name>
</gene>